<comment type="similarity">
    <text evidence="2 8">Belongs to the Mediator complex subunit 31 family.</text>
</comment>
<dbReference type="GO" id="GO:0006355">
    <property type="term" value="P:regulation of DNA-templated transcription"/>
    <property type="evidence" value="ECO:0007669"/>
    <property type="project" value="InterPro"/>
</dbReference>
<evidence type="ECO:0000256" key="6">
    <source>
        <dbReference type="ARBA" id="ARBA00023163"/>
    </source>
</evidence>
<protein>
    <recommendedName>
        <fullName evidence="3 8">Mediator of RNA polymerase II transcription subunit 31</fullName>
    </recommendedName>
</protein>
<dbReference type="FunFam" id="1.10.10.1340:FF:000001">
    <property type="entry name" value="Mediator of RNA polymerase II transcription subunit 31"/>
    <property type="match status" value="1"/>
</dbReference>
<dbReference type="Gene3D" id="1.10.10.1340">
    <property type="entry name" value="Mediator of RNA polymerase II, submodule Med31 (Soh1)"/>
    <property type="match status" value="1"/>
</dbReference>
<comment type="function">
    <text evidence="8">Component of the Mediator complex, a coactivator involved in the regulated transcription of nearly all RNA polymerase II-dependent genes. Mediator functions as a bridge to convey information from gene-specific regulatory proteins to the basal RNA polymerase II transcription machinery. Mediator is recruited to promoters by direct interactions with regulatory proteins and serves as a scaffold for the assembly of a functional preinitiation complex with RNA polymerase II and the general transcription factors.</text>
</comment>
<keyword evidence="4 8" id="KW-0805">Transcription regulation</keyword>
<dbReference type="InterPro" id="IPR038089">
    <property type="entry name" value="Med31_sf"/>
</dbReference>
<dbReference type="InterPro" id="IPR008831">
    <property type="entry name" value="Mediator_Med31"/>
</dbReference>
<sequence>MVTANKCFTISGIKTPRFTHAFVKGPPLPLNLQGAPTSGLQVESPEEAKRRFEIECEFVQALANPQYLNYLAQRGYFKEEYFVNYLKYLLYFRRPEYAKTLKYPQCLHFLEAVQNPEFREAIASSANAKFIEDQQLLQWFFYIRKRQRLHII</sequence>
<comment type="subcellular location">
    <subcellularLocation>
        <location evidence="1 8">Nucleus</location>
    </subcellularLocation>
</comment>
<evidence type="ECO:0000256" key="2">
    <source>
        <dbReference type="ARBA" id="ARBA00006378"/>
    </source>
</evidence>
<evidence type="ECO:0000256" key="4">
    <source>
        <dbReference type="ARBA" id="ARBA00023015"/>
    </source>
</evidence>
<reference evidence="10" key="1">
    <citation type="submission" date="2022-11" db="UniProtKB">
        <authorList>
            <consortium name="WormBaseParasite"/>
        </authorList>
    </citation>
    <scope>IDENTIFICATION</scope>
</reference>
<keyword evidence="7 8" id="KW-0539">Nucleus</keyword>
<evidence type="ECO:0000256" key="1">
    <source>
        <dbReference type="ARBA" id="ARBA00004123"/>
    </source>
</evidence>
<evidence type="ECO:0000256" key="7">
    <source>
        <dbReference type="ARBA" id="ARBA00023242"/>
    </source>
</evidence>
<evidence type="ECO:0000256" key="5">
    <source>
        <dbReference type="ARBA" id="ARBA00023159"/>
    </source>
</evidence>
<keyword evidence="5 8" id="KW-0010">Activator</keyword>
<evidence type="ECO:0000256" key="8">
    <source>
        <dbReference type="RuleBase" id="RU364129"/>
    </source>
</evidence>
<dbReference type="Proteomes" id="UP000887540">
    <property type="component" value="Unplaced"/>
</dbReference>
<comment type="subunit">
    <text evidence="8">Component of the Mediator complex.</text>
</comment>
<dbReference type="GO" id="GO:0016592">
    <property type="term" value="C:mediator complex"/>
    <property type="evidence" value="ECO:0007669"/>
    <property type="project" value="InterPro"/>
</dbReference>
<dbReference type="WBParaSite" id="ACRNAN_scaffold10178.g23353.t1">
    <property type="protein sequence ID" value="ACRNAN_scaffold10178.g23353.t1"/>
    <property type="gene ID" value="ACRNAN_scaffold10178.g23353"/>
</dbReference>
<accession>A0A914CFR7</accession>
<dbReference type="GO" id="GO:0003712">
    <property type="term" value="F:transcription coregulator activity"/>
    <property type="evidence" value="ECO:0007669"/>
    <property type="project" value="InterPro"/>
</dbReference>
<evidence type="ECO:0000313" key="9">
    <source>
        <dbReference type="Proteomes" id="UP000887540"/>
    </source>
</evidence>
<name>A0A914CFR7_9BILA</name>
<evidence type="ECO:0000256" key="3">
    <source>
        <dbReference type="ARBA" id="ARBA00019660"/>
    </source>
</evidence>
<organism evidence="9 10">
    <name type="scientific">Acrobeloides nanus</name>
    <dbReference type="NCBI Taxonomy" id="290746"/>
    <lineage>
        <taxon>Eukaryota</taxon>
        <taxon>Metazoa</taxon>
        <taxon>Ecdysozoa</taxon>
        <taxon>Nematoda</taxon>
        <taxon>Chromadorea</taxon>
        <taxon>Rhabditida</taxon>
        <taxon>Tylenchina</taxon>
        <taxon>Cephalobomorpha</taxon>
        <taxon>Cephaloboidea</taxon>
        <taxon>Cephalobidae</taxon>
        <taxon>Acrobeloides</taxon>
    </lineage>
</organism>
<proteinExistence type="inferred from homology"/>
<evidence type="ECO:0000313" key="10">
    <source>
        <dbReference type="WBParaSite" id="ACRNAN_scaffold10178.g23353.t1"/>
    </source>
</evidence>
<keyword evidence="9" id="KW-1185">Reference proteome</keyword>
<dbReference type="PANTHER" id="PTHR13186">
    <property type="entry name" value="MEDIATOR OF RNA POLYMERASE II TRANSCRIPTION SUBUNIT 31"/>
    <property type="match status" value="1"/>
</dbReference>
<dbReference type="AlphaFoldDB" id="A0A914CFR7"/>
<keyword evidence="6 8" id="KW-0804">Transcription</keyword>
<dbReference type="Pfam" id="PF05669">
    <property type="entry name" value="Med31"/>
    <property type="match status" value="1"/>
</dbReference>